<dbReference type="InterPro" id="IPR036770">
    <property type="entry name" value="Ankyrin_rpt-contain_sf"/>
</dbReference>
<keyword evidence="6 9" id="KW-0040">ANK repeat</keyword>
<dbReference type="Pfam" id="PF12796">
    <property type="entry name" value="Ank_2"/>
    <property type="match status" value="1"/>
</dbReference>
<reference evidence="12" key="1">
    <citation type="journal article" date="2012" name="Nat. Genet.">
        <title>Whole-genome sequence of Schistosoma haematobium.</title>
        <authorList>
            <person name="Young N.D."/>
            <person name="Jex A.R."/>
            <person name="Li B."/>
            <person name="Liu S."/>
            <person name="Yang L."/>
            <person name="Xiong Z."/>
            <person name="Li Y."/>
            <person name="Cantacessi C."/>
            <person name="Hall R.S."/>
            <person name="Xu X."/>
            <person name="Chen F."/>
            <person name="Wu X."/>
            <person name="Zerlotini A."/>
            <person name="Oliveira G."/>
            <person name="Hofmann A."/>
            <person name="Zhang G."/>
            <person name="Fang X."/>
            <person name="Kang Y."/>
            <person name="Campbell B.E."/>
            <person name="Loukas A."/>
            <person name="Ranganathan S."/>
            <person name="Rollinson D."/>
            <person name="Rinaldi G."/>
            <person name="Brindley P.J."/>
            <person name="Yang H."/>
            <person name="Wang J."/>
            <person name="Wang J."/>
            <person name="Gasser R.B."/>
        </authorList>
    </citation>
    <scope>NUCLEOTIDE SEQUENCE</scope>
</reference>
<dbReference type="Pfam" id="PF01753">
    <property type="entry name" value="zf-MYND"/>
    <property type="match status" value="1"/>
</dbReference>
<comment type="caution">
    <text evidence="12">The sequence shown here is derived from an EMBL/GenBank/DDBJ whole genome shotgun (WGS) entry which is preliminary data.</text>
</comment>
<keyword evidence="5" id="KW-0862">Zinc</keyword>
<sequence length="397" mass="44843">MSSEEILDSFRAAISTSDIEKVKSLLSEDRSLINSYDKEGLSPLQLACFRGNLPVVEFLLKYGANVNSSSHKQGYTALMFAGLSGLLLYLYNFVGNIEVVELLLHYGARINDVNSIGRTASQMAAFVGNHNVVTLINNYLEREEIAVYVSKSQLLPEHVSTIHKLVLQLNISPVKAFLLMNNEIETCSRSGENYEKCMLTHWHCIHTILEDLCNKYFTPHLTHEPLSLKLHLLACCIRRAGEYYDKEPKITDIQDRASSPLKQLIRKFLVGTEPYGLPLGQEQFLRQSLTSFPHHQSTLWRHIVQQISPLDLGRMPTAFSVLTKTINGTIIYNARPLELCATCGDSPELGKPGTLKACQQCKITSYCSVSCQRLHWFTHKKFCSVIKKHKKELELAK</sequence>
<name>A0A922S5P2_SCHHA</name>
<feature type="domain" description="MYND-type" evidence="11">
    <location>
        <begin position="340"/>
        <end position="383"/>
    </location>
</feature>
<feature type="repeat" description="ANK" evidence="9">
    <location>
        <begin position="39"/>
        <end position="71"/>
    </location>
</feature>
<evidence type="ECO:0000259" key="11">
    <source>
        <dbReference type="PROSITE" id="PS50865"/>
    </source>
</evidence>
<evidence type="ECO:0000256" key="4">
    <source>
        <dbReference type="ARBA" id="ARBA00022771"/>
    </source>
</evidence>
<evidence type="ECO:0000256" key="10">
    <source>
        <dbReference type="PROSITE-ProRule" id="PRU00134"/>
    </source>
</evidence>
<comment type="subcellular location">
    <subcellularLocation>
        <location evidence="1">Cell projection</location>
        <location evidence="1">Cilium</location>
    </subcellularLocation>
</comment>
<dbReference type="PROSITE" id="PS01360">
    <property type="entry name" value="ZF_MYND_1"/>
    <property type="match status" value="1"/>
</dbReference>
<evidence type="ECO:0000256" key="2">
    <source>
        <dbReference type="ARBA" id="ARBA00022723"/>
    </source>
</evidence>
<dbReference type="RefSeq" id="XP_051073788.1">
    <property type="nucleotide sequence ID" value="XM_051216400.1"/>
</dbReference>
<protein>
    <submittedName>
        <fullName evidence="12">Ankyrin repeat and MYND domain-containing protein 2, variant 6</fullName>
    </submittedName>
</protein>
<dbReference type="PANTHER" id="PTHR24150:SF8">
    <property type="entry name" value="ANKYRIN REPEAT AND MYND DOMAIN-CONTAINING PROTEIN 2"/>
    <property type="match status" value="1"/>
</dbReference>
<keyword evidence="7" id="KW-0969">Cilium</keyword>
<dbReference type="GeneID" id="24598294"/>
<dbReference type="PROSITE" id="PS50865">
    <property type="entry name" value="ZF_MYND_2"/>
    <property type="match status" value="1"/>
</dbReference>
<proteinExistence type="predicted"/>
<dbReference type="EMBL" id="AMPZ03000001">
    <property type="protein sequence ID" value="KAH9594740.1"/>
    <property type="molecule type" value="Genomic_DNA"/>
</dbReference>
<reference evidence="12" key="2">
    <citation type="journal article" date="2019" name="Gigascience">
        <title>High-quality Schistosoma haematobium genome achieved by single-molecule and long-range sequencing.</title>
        <authorList>
            <person name="Stroehlein A.J."/>
            <person name="Korhonen P.K."/>
            <person name="Chong T.M."/>
            <person name="Lim Y.L."/>
            <person name="Chan K.G."/>
            <person name="Webster B."/>
            <person name="Rollinson D."/>
            <person name="Brindley P.J."/>
            <person name="Gasser R.B."/>
            <person name="Young N.D."/>
        </authorList>
    </citation>
    <scope>NUCLEOTIDE SEQUENCE</scope>
</reference>
<feature type="repeat" description="ANK" evidence="9">
    <location>
        <begin position="73"/>
        <end position="115"/>
    </location>
</feature>
<keyword evidence="3" id="KW-0677">Repeat</keyword>
<dbReference type="Gene3D" id="1.25.40.20">
    <property type="entry name" value="Ankyrin repeat-containing domain"/>
    <property type="match status" value="1"/>
</dbReference>
<evidence type="ECO:0000313" key="12">
    <source>
        <dbReference type="EMBL" id="KAH9594740.1"/>
    </source>
</evidence>
<evidence type="ECO:0000256" key="7">
    <source>
        <dbReference type="ARBA" id="ARBA00023069"/>
    </source>
</evidence>
<keyword evidence="13" id="KW-1185">Reference proteome</keyword>
<dbReference type="GO" id="GO:0008270">
    <property type="term" value="F:zinc ion binding"/>
    <property type="evidence" value="ECO:0007669"/>
    <property type="project" value="UniProtKB-KW"/>
</dbReference>
<dbReference type="PROSITE" id="PS50088">
    <property type="entry name" value="ANK_REPEAT"/>
    <property type="match status" value="2"/>
</dbReference>
<reference evidence="12" key="4">
    <citation type="journal article" date="2022" name="PLoS Pathog.">
        <title>Chromosome-level genome of Schistosoma haematobium underpins genome-wide explorations of molecular variation.</title>
        <authorList>
            <person name="Stroehlein A.J."/>
            <person name="Korhonen P.K."/>
            <person name="Lee V.V."/>
            <person name="Ralph S.A."/>
            <person name="Mentink-Kane M."/>
            <person name="You H."/>
            <person name="McManus D.P."/>
            <person name="Tchuente L.T."/>
            <person name="Stothard J.R."/>
            <person name="Kaur P."/>
            <person name="Dudchenko O."/>
            <person name="Aiden E.L."/>
            <person name="Yang B."/>
            <person name="Yang H."/>
            <person name="Emery A.M."/>
            <person name="Webster B.L."/>
            <person name="Brindley P.J."/>
            <person name="Rollinson D."/>
            <person name="Chang B.C.H."/>
            <person name="Gasser R.B."/>
            <person name="Young N.D."/>
        </authorList>
    </citation>
    <scope>NUCLEOTIDE SEQUENCE</scope>
</reference>
<dbReference type="Proteomes" id="UP000471633">
    <property type="component" value="Unassembled WGS sequence"/>
</dbReference>
<evidence type="ECO:0000256" key="5">
    <source>
        <dbReference type="ARBA" id="ARBA00022833"/>
    </source>
</evidence>
<dbReference type="PANTHER" id="PTHR24150">
    <property type="entry name" value="ANKYRIN REPEAT AND MYND DOMAIN-CONTAINING PROTEIN 2"/>
    <property type="match status" value="1"/>
</dbReference>
<dbReference type="AlphaFoldDB" id="A0A922S5P2"/>
<evidence type="ECO:0000256" key="3">
    <source>
        <dbReference type="ARBA" id="ARBA00022737"/>
    </source>
</evidence>
<accession>A0A922S5P2</accession>
<keyword evidence="4 10" id="KW-0863">Zinc-finger</keyword>
<dbReference type="Gene3D" id="6.10.140.2220">
    <property type="match status" value="1"/>
</dbReference>
<keyword evidence="8" id="KW-0966">Cell projection</keyword>
<dbReference type="InterPro" id="IPR002110">
    <property type="entry name" value="Ankyrin_rpt"/>
</dbReference>
<reference evidence="12" key="3">
    <citation type="submission" date="2021-06" db="EMBL/GenBank/DDBJ databases">
        <title>Chromosome-level genome assembly for S. haematobium.</title>
        <authorList>
            <person name="Stroehlein A.J."/>
        </authorList>
    </citation>
    <scope>NUCLEOTIDE SEQUENCE</scope>
</reference>
<dbReference type="SUPFAM" id="SSF144232">
    <property type="entry name" value="HIT/MYND zinc finger-like"/>
    <property type="match status" value="1"/>
</dbReference>
<evidence type="ECO:0000256" key="8">
    <source>
        <dbReference type="ARBA" id="ARBA00023273"/>
    </source>
</evidence>
<dbReference type="PROSITE" id="PS50297">
    <property type="entry name" value="ANK_REP_REGION"/>
    <property type="match status" value="1"/>
</dbReference>
<dbReference type="InterPro" id="IPR002893">
    <property type="entry name" value="Znf_MYND"/>
</dbReference>
<dbReference type="GO" id="GO:0005929">
    <property type="term" value="C:cilium"/>
    <property type="evidence" value="ECO:0007669"/>
    <property type="project" value="UniProtKB-SubCell"/>
</dbReference>
<dbReference type="InterPro" id="IPR052452">
    <property type="entry name" value="Ankyrin-MYND_dom_contain_2"/>
</dbReference>
<evidence type="ECO:0000256" key="9">
    <source>
        <dbReference type="PROSITE-ProRule" id="PRU00023"/>
    </source>
</evidence>
<organism evidence="12 13">
    <name type="scientific">Schistosoma haematobium</name>
    <name type="common">Blood fluke</name>
    <dbReference type="NCBI Taxonomy" id="6185"/>
    <lineage>
        <taxon>Eukaryota</taxon>
        <taxon>Metazoa</taxon>
        <taxon>Spiralia</taxon>
        <taxon>Lophotrochozoa</taxon>
        <taxon>Platyhelminthes</taxon>
        <taxon>Trematoda</taxon>
        <taxon>Digenea</taxon>
        <taxon>Strigeidida</taxon>
        <taxon>Schistosomatoidea</taxon>
        <taxon>Schistosomatidae</taxon>
        <taxon>Schistosoma</taxon>
    </lineage>
</organism>
<gene>
    <name evidence="12" type="primary">ANKMY2_1</name>
    <name evidence="12" type="ORF">MS3_00008061</name>
</gene>
<evidence type="ECO:0000256" key="1">
    <source>
        <dbReference type="ARBA" id="ARBA00004138"/>
    </source>
</evidence>
<evidence type="ECO:0000313" key="13">
    <source>
        <dbReference type="Proteomes" id="UP000471633"/>
    </source>
</evidence>
<evidence type="ECO:0000256" key="6">
    <source>
        <dbReference type="ARBA" id="ARBA00023043"/>
    </source>
</evidence>
<dbReference type="SUPFAM" id="SSF48403">
    <property type="entry name" value="Ankyrin repeat"/>
    <property type="match status" value="1"/>
</dbReference>
<keyword evidence="2" id="KW-0479">Metal-binding</keyword>
<dbReference type="SMART" id="SM00248">
    <property type="entry name" value="ANK"/>
    <property type="match status" value="2"/>
</dbReference>
<dbReference type="CTD" id="24598294"/>